<reference evidence="3" key="1">
    <citation type="submission" date="2016-07" db="EMBL/GenBank/DDBJ databases">
        <authorList>
            <person name="Florea S."/>
            <person name="Webb J.S."/>
            <person name="Jaromczyk J."/>
            <person name="Schardl C.L."/>
        </authorList>
    </citation>
    <scope>NUCLEOTIDE SEQUENCE [LARGE SCALE GENOMIC DNA]</scope>
    <source>
        <strain evidence="3">IPB1</strain>
    </source>
</reference>
<accession>A0A1C0TWF2</accession>
<evidence type="ECO:0000313" key="2">
    <source>
        <dbReference type="EMBL" id="OCQ23641.1"/>
    </source>
</evidence>
<keyword evidence="1" id="KW-0812">Transmembrane</keyword>
<keyword evidence="1" id="KW-1133">Transmembrane helix</keyword>
<evidence type="ECO:0000256" key="1">
    <source>
        <dbReference type="SAM" id="Phobius"/>
    </source>
</evidence>
<protein>
    <submittedName>
        <fullName evidence="2">Uncharacterized protein</fullName>
    </submittedName>
</protein>
<evidence type="ECO:0000313" key="3">
    <source>
        <dbReference type="Proteomes" id="UP000093366"/>
    </source>
</evidence>
<dbReference type="EMBL" id="MAUJ01000001">
    <property type="protein sequence ID" value="OCQ23641.1"/>
    <property type="molecule type" value="Genomic_DNA"/>
</dbReference>
<feature type="transmembrane region" description="Helical" evidence="1">
    <location>
        <begin position="60"/>
        <end position="80"/>
    </location>
</feature>
<organism evidence="2 3">
    <name type="scientific">Pseudoalteromonas luteoviolacea</name>
    <dbReference type="NCBI Taxonomy" id="43657"/>
    <lineage>
        <taxon>Bacteria</taxon>
        <taxon>Pseudomonadati</taxon>
        <taxon>Pseudomonadota</taxon>
        <taxon>Gammaproteobacteria</taxon>
        <taxon>Alteromonadales</taxon>
        <taxon>Pseudoalteromonadaceae</taxon>
        <taxon>Pseudoalteromonas</taxon>
    </lineage>
</organism>
<gene>
    <name evidence="2" type="ORF">A7985_06780</name>
</gene>
<dbReference type="RefSeq" id="WP_065789655.1">
    <property type="nucleotide sequence ID" value="NZ_MAUJ01000001.1"/>
</dbReference>
<proteinExistence type="predicted"/>
<comment type="caution">
    <text evidence="2">The sequence shown here is derived from an EMBL/GenBank/DDBJ whole genome shotgun (WGS) entry which is preliminary data.</text>
</comment>
<keyword evidence="1" id="KW-0472">Membrane</keyword>
<dbReference type="Proteomes" id="UP000093366">
    <property type="component" value="Unassembled WGS sequence"/>
</dbReference>
<name>A0A1C0TWF2_9GAMM</name>
<dbReference type="AlphaFoldDB" id="A0A1C0TWF2"/>
<sequence>MLLIYNSLSDGAVFTGVAKNGAEKSLDYAKDATLCLADMQTSILTALAFLTQNGRKVHALSGPATIVLIGATLLCAAWIIKGLPSVAIRVEMTKPIFLANPLSVQSLQNFYDFTVSLIDVCREFDD</sequence>